<gene>
    <name evidence="1" type="ordered locus">ANT_13480</name>
</gene>
<dbReference type="InParanoid" id="E8N4L6"/>
<dbReference type="KEGG" id="atm:ANT_13480"/>
<keyword evidence="2" id="KW-1185">Reference proteome</keyword>
<dbReference type="AlphaFoldDB" id="E8N4L6"/>
<name>E8N4L6_ANATU</name>
<evidence type="ECO:0000313" key="2">
    <source>
        <dbReference type="Proteomes" id="UP000008922"/>
    </source>
</evidence>
<dbReference type="RefSeq" id="WP_013559767.1">
    <property type="nucleotide sequence ID" value="NC_014960.1"/>
</dbReference>
<dbReference type="Gene3D" id="3.30.530.20">
    <property type="match status" value="1"/>
</dbReference>
<sequence length="146" mass="17165">MKKFADVYNAGVPVEKIANFHFSKDAIKQLSPPGIGVQILSHQPLSEGSVTHFRLWIGPIPIEWEAQHQKVSWDSGFIDIQRKGPFKYWEHHHEWKSISKNETQMREYILCEHAPNLKGMLTRLLFNALAMKFFFWYRRKKISNLA</sequence>
<proteinExistence type="predicted"/>
<dbReference type="InterPro" id="IPR023393">
    <property type="entry name" value="START-like_dom_sf"/>
</dbReference>
<evidence type="ECO:0000313" key="1">
    <source>
        <dbReference type="EMBL" id="BAJ63380.1"/>
    </source>
</evidence>
<organism evidence="1 2">
    <name type="scientific">Anaerolinea thermophila (strain DSM 14523 / JCM 11388 / NBRC 100420 / UNI-1)</name>
    <dbReference type="NCBI Taxonomy" id="926569"/>
    <lineage>
        <taxon>Bacteria</taxon>
        <taxon>Bacillati</taxon>
        <taxon>Chloroflexota</taxon>
        <taxon>Anaerolineae</taxon>
        <taxon>Anaerolineales</taxon>
        <taxon>Anaerolineaceae</taxon>
        <taxon>Anaerolinea</taxon>
    </lineage>
</organism>
<dbReference type="STRING" id="926569.ANT_13480"/>
<dbReference type="Proteomes" id="UP000008922">
    <property type="component" value="Chromosome"/>
</dbReference>
<evidence type="ECO:0008006" key="3">
    <source>
        <dbReference type="Google" id="ProtNLM"/>
    </source>
</evidence>
<protein>
    <recommendedName>
        <fullName evidence="3">Coenzyme Q-binding protein COQ10 START domain-containing protein</fullName>
    </recommendedName>
</protein>
<dbReference type="SUPFAM" id="SSF55961">
    <property type="entry name" value="Bet v1-like"/>
    <property type="match status" value="1"/>
</dbReference>
<reference evidence="1 2" key="1">
    <citation type="submission" date="2010-12" db="EMBL/GenBank/DDBJ databases">
        <title>Whole genome sequence of Anaerolinea thermophila UNI-1.</title>
        <authorList>
            <person name="Narita-Yamada S."/>
            <person name="Kishi E."/>
            <person name="Watanabe Y."/>
            <person name="Takasaki K."/>
            <person name="Ankai A."/>
            <person name="Oguchi A."/>
            <person name="Fukui S."/>
            <person name="Takahashi M."/>
            <person name="Yashiro I."/>
            <person name="Hosoyama A."/>
            <person name="Sekiguchi Y."/>
            <person name="Hanada S."/>
            <person name="Fujita N."/>
        </authorList>
    </citation>
    <scope>NUCLEOTIDE SEQUENCE [LARGE SCALE GENOMIC DNA]</scope>
    <source>
        <strain evidence="2">DSM 14523 / JCM 11388 / NBRC 100420 / UNI-1</strain>
    </source>
</reference>
<dbReference type="HOGENOM" id="CLU_112936_1_0_0"/>
<dbReference type="EMBL" id="AP012029">
    <property type="protein sequence ID" value="BAJ63380.1"/>
    <property type="molecule type" value="Genomic_DNA"/>
</dbReference>
<accession>E8N4L6</accession>
<dbReference type="OrthoDB" id="9793552at2"/>
<dbReference type="eggNOG" id="COG4276">
    <property type="taxonomic scope" value="Bacteria"/>
</dbReference>